<accession>A0A4P9VXB9</accession>
<feature type="region of interest" description="Disordered" evidence="1">
    <location>
        <begin position="25"/>
        <end position="47"/>
    </location>
</feature>
<dbReference type="Proteomes" id="UP000269721">
    <property type="component" value="Unassembled WGS sequence"/>
</dbReference>
<name>A0A4P9VXB9_9FUNG</name>
<evidence type="ECO:0000256" key="1">
    <source>
        <dbReference type="SAM" id="MobiDB-lite"/>
    </source>
</evidence>
<evidence type="ECO:0000313" key="3">
    <source>
        <dbReference type="Proteomes" id="UP000269721"/>
    </source>
</evidence>
<organism evidence="2 3">
    <name type="scientific">Blyttiomyces helicus</name>
    <dbReference type="NCBI Taxonomy" id="388810"/>
    <lineage>
        <taxon>Eukaryota</taxon>
        <taxon>Fungi</taxon>
        <taxon>Fungi incertae sedis</taxon>
        <taxon>Chytridiomycota</taxon>
        <taxon>Chytridiomycota incertae sedis</taxon>
        <taxon>Chytridiomycetes</taxon>
        <taxon>Chytridiomycetes incertae sedis</taxon>
        <taxon>Blyttiomyces</taxon>
    </lineage>
</organism>
<keyword evidence="3" id="KW-1185">Reference proteome</keyword>
<dbReference type="EMBL" id="ML001115">
    <property type="protein sequence ID" value="RKO83545.1"/>
    <property type="molecule type" value="Genomic_DNA"/>
</dbReference>
<evidence type="ECO:0000313" key="2">
    <source>
        <dbReference type="EMBL" id="RKO83545.1"/>
    </source>
</evidence>
<gene>
    <name evidence="2" type="ORF">BDK51DRAFT_33456</name>
</gene>
<proteinExistence type="predicted"/>
<dbReference type="AlphaFoldDB" id="A0A4P9VXB9"/>
<sequence>MDFTATTYKKLEIVDIDAPSKGECKRPINESKYSEALGQSPKPRPAMYAKSSLSHVTRAKAFPYSRPNQTPLRLPFGNLWAPVQSTSGHTESVPLYLQPQLYPTWTP</sequence>
<reference evidence="3" key="1">
    <citation type="journal article" date="2018" name="Nat. Microbiol.">
        <title>Leveraging single-cell genomics to expand the fungal tree of life.</title>
        <authorList>
            <person name="Ahrendt S.R."/>
            <person name="Quandt C.A."/>
            <person name="Ciobanu D."/>
            <person name="Clum A."/>
            <person name="Salamov A."/>
            <person name="Andreopoulos B."/>
            <person name="Cheng J.F."/>
            <person name="Woyke T."/>
            <person name="Pelin A."/>
            <person name="Henrissat B."/>
            <person name="Reynolds N.K."/>
            <person name="Benny G.L."/>
            <person name="Smith M.E."/>
            <person name="James T.Y."/>
            <person name="Grigoriev I.V."/>
        </authorList>
    </citation>
    <scope>NUCLEOTIDE SEQUENCE [LARGE SCALE GENOMIC DNA]</scope>
</reference>
<protein>
    <submittedName>
        <fullName evidence="2">Uncharacterized protein</fullName>
    </submittedName>
</protein>